<reference evidence="5" key="2">
    <citation type="journal article" date="2021" name="PeerJ">
        <title>Extensive microbial diversity within the chicken gut microbiome revealed by metagenomics and culture.</title>
        <authorList>
            <person name="Gilroy R."/>
            <person name="Ravi A."/>
            <person name="Getino M."/>
            <person name="Pursley I."/>
            <person name="Horton D.L."/>
            <person name="Alikhan N.F."/>
            <person name="Baker D."/>
            <person name="Gharbi K."/>
            <person name="Hall N."/>
            <person name="Watson M."/>
            <person name="Adriaenssens E.M."/>
            <person name="Foster-Nyarko E."/>
            <person name="Jarju S."/>
            <person name="Secka A."/>
            <person name="Antonio M."/>
            <person name="Oren A."/>
            <person name="Chaudhuri R.R."/>
            <person name="La Ragione R."/>
            <person name="Hildebrand F."/>
            <person name="Pallen M.J."/>
        </authorList>
    </citation>
    <scope>NUCLEOTIDE SEQUENCE</scope>
    <source>
        <strain evidence="5">ChiSjej6B24-2974</strain>
    </source>
</reference>
<dbReference type="GO" id="GO:0030435">
    <property type="term" value="P:sporulation resulting in formation of a cellular spore"/>
    <property type="evidence" value="ECO:0007669"/>
    <property type="project" value="UniProtKB-KW"/>
</dbReference>
<dbReference type="PANTHER" id="PTHR36107:SF1">
    <property type="entry name" value="SMALL, ACID-SOLUBLE SPORE PROTEIN A"/>
    <property type="match status" value="1"/>
</dbReference>
<comment type="similarity">
    <text evidence="2">Belongs to the alpha/beta-type SASP family.</text>
</comment>
<comment type="function">
    <text evidence="1">SASP are bound to spore DNA. They are double-stranded DNA-binding proteins that cause DNA to change to an a-like conformation. They protect the DNA backbone from chemical and enzymatic cleavage and are thus involved in dormant spore's high resistance to UV light.</text>
</comment>
<evidence type="ECO:0000256" key="1">
    <source>
        <dbReference type="ARBA" id="ARBA00003863"/>
    </source>
</evidence>
<proteinExistence type="inferred from homology"/>
<keyword evidence="3" id="KW-0749">Sporulation</keyword>
<gene>
    <name evidence="5" type="ORF">IAA52_10515</name>
</gene>
<name>A0A9D0ZQB7_9FIRM</name>
<dbReference type="Gene3D" id="6.10.10.80">
    <property type="entry name" value="Small, acid-soluble spore protein, alpha/beta type-like"/>
    <property type="match status" value="1"/>
</dbReference>
<evidence type="ECO:0000256" key="4">
    <source>
        <dbReference type="ARBA" id="ARBA00023125"/>
    </source>
</evidence>
<dbReference type="InterPro" id="IPR038300">
    <property type="entry name" value="SASP_sf_alpha/beta"/>
</dbReference>
<organism evidence="5 6">
    <name type="scientific">Candidatus Pullichristensenella stercorigallinarum</name>
    <dbReference type="NCBI Taxonomy" id="2840909"/>
    <lineage>
        <taxon>Bacteria</taxon>
        <taxon>Bacillati</taxon>
        <taxon>Bacillota</taxon>
        <taxon>Clostridia</taxon>
        <taxon>Candidatus Pullichristensenella</taxon>
    </lineage>
</organism>
<dbReference type="InterPro" id="IPR001448">
    <property type="entry name" value="SASP_alpha/beta-type"/>
</dbReference>
<dbReference type="InterPro" id="IPR018126">
    <property type="entry name" value="SASP_alpha/beta-type_CS"/>
</dbReference>
<evidence type="ECO:0000313" key="5">
    <source>
        <dbReference type="EMBL" id="HIQ83519.1"/>
    </source>
</evidence>
<comment type="caution">
    <text evidence="5">The sequence shown here is derived from an EMBL/GenBank/DDBJ whole genome shotgun (WGS) entry which is preliminary data.</text>
</comment>
<evidence type="ECO:0000256" key="3">
    <source>
        <dbReference type="ARBA" id="ARBA00022969"/>
    </source>
</evidence>
<dbReference type="GO" id="GO:0006265">
    <property type="term" value="P:DNA topological change"/>
    <property type="evidence" value="ECO:0007669"/>
    <property type="project" value="InterPro"/>
</dbReference>
<dbReference type="InterPro" id="IPR050847">
    <property type="entry name" value="SASP_DNA-binding"/>
</dbReference>
<keyword evidence="4" id="KW-0238">DNA-binding</keyword>
<dbReference type="Pfam" id="PF00269">
    <property type="entry name" value="SASP"/>
    <property type="match status" value="1"/>
</dbReference>
<sequence length="68" mass="7469">MASNSSNRINVPEARQALSNMKYEIANEMGINLTKGYNGNLSAKENGSIGGMMVKRMIEDYQRQASGK</sequence>
<dbReference type="PROSITE" id="PS00304">
    <property type="entry name" value="SASP_1"/>
    <property type="match status" value="1"/>
</dbReference>
<accession>A0A9D0ZQB7</accession>
<dbReference type="PANTHER" id="PTHR36107">
    <property type="entry name" value="SMALL, ACID-SOLUBLE SPORE PROTEIN A"/>
    <property type="match status" value="1"/>
</dbReference>
<dbReference type="Proteomes" id="UP000824260">
    <property type="component" value="Unassembled WGS sequence"/>
</dbReference>
<evidence type="ECO:0000313" key="6">
    <source>
        <dbReference type="Proteomes" id="UP000824260"/>
    </source>
</evidence>
<evidence type="ECO:0000256" key="2">
    <source>
        <dbReference type="ARBA" id="ARBA00005442"/>
    </source>
</evidence>
<dbReference type="EMBL" id="DVFZ01000100">
    <property type="protein sequence ID" value="HIQ83519.1"/>
    <property type="molecule type" value="Genomic_DNA"/>
</dbReference>
<dbReference type="GO" id="GO:0003690">
    <property type="term" value="F:double-stranded DNA binding"/>
    <property type="evidence" value="ECO:0007669"/>
    <property type="project" value="InterPro"/>
</dbReference>
<protein>
    <submittedName>
        <fullName evidence="5">Alpha/beta-type small acid-soluble spore protein</fullName>
    </submittedName>
</protein>
<reference evidence="5" key="1">
    <citation type="submission" date="2020-10" db="EMBL/GenBank/DDBJ databases">
        <authorList>
            <person name="Gilroy R."/>
        </authorList>
    </citation>
    <scope>NUCLEOTIDE SEQUENCE</scope>
    <source>
        <strain evidence="5">ChiSjej6B24-2974</strain>
    </source>
</reference>
<dbReference type="AlphaFoldDB" id="A0A9D0ZQB7"/>